<dbReference type="Pfam" id="PF08450">
    <property type="entry name" value="SGL"/>
    <property type="match status" value="1"/>
</dbReference>
<evidence type="ECO:0000313" key="5">
    <source>
        <dbReference type="EMBL" id="GGM12796.1"/>
    </source>
</evidence>
<dbReference type="AlphaFoldDB" id="A0A917T9T1"/>
<dbReference type="GO" id="GO:0004341">
    <property type="term" value="F:gluconolactonase activity"/>
    <property type="evidence" value="ECO:0007669"/>
    <property type="project" value="TreeGrafter"/>
</dbReference>
<keyword evidence="3" id="KW-0862">Zinc</keyword>
<dbReference type="InterPro" id="IPR005511">
    <property type="entry name" value="SMP-30"/>
</dbReference>
<proteinExistence type="inferred from homology"/>
<protein>
    <submittedName>
        <fullName evidence="5">Gluconolactonase</fullName>
    </submittedName>
</protein>
<dbReference type="PANTHER" id="PTHR10907">
    <property type="entry name" value="REGUCALCIN"/>
    <property type="match status" value="1"/>
</dbReference>
<dbReference type="EMBL" id="BMLF01000004">
    <property type="protein sequence ID" value="GGM12796.1"/>
    <property type="molecule type" value="Genomic_DNA"/>
</dbReference>
<dbReference type="InterPro" id="IPR013658">
    <property type="entry name" value="SGL"/>
</dbReference>
<gene>
    <name evidence="5" type="ORF">GCM10011534_38550</name>
</gene>
<feature type="binding site" evidence="3">
    <location>
        <position position="100"/>
    </location>
    <ligand>
        <name>substrate</name>
    </ligand>
</feature>
<evidence type="ECO:0000256" key="1">
    <source>
        <dbReference type="ARBA" id="ARBA00008853"/>
    </source>
</evidence>
<dbReference type="GO" id="GO:0005509">
    <property type="term" value="F:calcium ion binding"/>
    <property type="evidence" value="ECO:0007669"/>
    <property type="project" value="TreeGrafter"/>
</dbReference>
<feature type="domain" description="SMP-30/Gluconolactonase/LRE-like region" evidence="4">
    <location>
        <begin position="16"/>
        <end position="255"/>
    </location>
</feature>
<dbReference type="PRINTS" id="PR01790">
    <property type="entry name" value="SMP30FAMILY"/>
</dbReference>
<feature type="binding site" evidence="3">
    <location>
        <position position="148"/>
    </location>
    <ligand>
        <name>a divalent metal cation</name>
        <dbReference type="ChEBI" id="CHEBI:60240"/>
    </ligand>
</feature>
<organism evidence="5 6">
    <name type="scientific">Pseudooceanicola nanhaiensis</name>
    <dbReference type="NCBI Taxonomy" id="375761"/>
    <lineage>
        <taxon>Bacteria</taxon>
        <taxon>Pseudomonadati</taxon>
        <taxon>Pseudomonadota</taxon>
        <taxon>Alphaproteobacteria</taxon>
        <taxon>Rhodobacterales</taxon>
        <taxon>Paracoccaceae</taxon>
        <taxon>Pseudooceanicola</taxon>
    </lineage>
</organism>
<keyword evidence="6" id="KW-1185">Reference proteome</keyword>
<dbReference type="SUPFAM" id="SSF63829">
    <property type="entry name" value="Calcium-dependent phosphotriesterase"/>
    <property type="match status" value="1"/>
</dbReference>
<evidence type="ECO:0000259" key="4">
    <source>
        <dbReference type="Pfam" id="PF08450"/>
    </source>
</evidence>
<feature type="active site" description="Proton donor/acceptor" evidence="2">
    <location>
        <position position="196"/>
    </location>
</feature>
<dbReference type="InterPro" id="IPR011042">
    <property type="entry name" value="6-blade_b-propeller_TolB-like"/>
</dbReference>
<evidence type="ECO:0000256" key="3">
    <source>
        <dbReference type="PIRSR" id="PIRSR605511-2"/>
    </source>
</evidence>
<dbReference type="PANTHER" id="PTHR10907:SF47">
    <property type="entry name" value="REGUCALCIN"/>
    <property type="match status" value="1"/>
</dbReference>
<dbReference type="Gene3D" id="2.120.10.30">
    <property type="entry name" value="TolB, C-terminal domain"/>
    <property type="match status" value="1"/>
</dbReference>
<keyword evidence="3" id="KW-0479">Metal-binding</keyword>
<dbReference type="GO" id="GO:0019853">
    <property type="term" value="P:L-ascorbic acid biosynthetic process"/>
    <property type="evidence" value="ECO:0007669"/>
    <property type="project" value="TreeGrafter"/>
</dbReference>
<reference evidence="5" key="1">
    <citation type="journal article" date="2014" name="Int. J. Syst. Evol. Microbiol.">
        <title>Complete genome sequence of Corynebacterium casei LMG S-19264T (=DSM 44701T), isolated from a smear-ripened cheese.</title>
        <authorList>
            <consortium name="US DOE Joint Genome Institute (JGI-PGF)"/>
            <person name="Walter F."/>
            <person name="Albersmeier A."/>
            <person name="Kalinowski J."/>
            <person name="Ruckert C."/>
        </authorList>
    </citation>
    <scope>NUCLEOTIDE SEQUENCE</scope>
    <source>
        <strain evidence="5">CGMCC 1.6293</strain>
    </source>
</reference>
<dbReference type="RefSeq" id="WP_036540169.1">
    <property type="nucleotide sequence ID" value="NZ_BMLF01000004.1"/>
</dbReference>
<dbReference type="Proteomes" id="UP000649829">
    <property type="component" value="Unassembled WGS sequence"/>
</dbReference>
<feature type="binding site" evidence="3">
    <location>
        <position position="102"/>
    </location>
    <ligand>
        <name>substrate</name>
    </ligand>
</feature>
<feature type="binding site" evidence="3">
    <location>
        <position position="196"/>
    </location>
    <ligand>
        <name>a divalent metal cation</name>
        <dbReference type="ChEBI" id="CHEBI:60240"/>
    </ligand>
</feature>
<evidence type="ECO:0000313" key="6">
    <source>
        <dbReference type="Proteomes" id="UP000649829"/>
    </source>
</evidence>
<evidence type="ECO:0000256" key="2">
    <source>
        <dbReference type="PIRSR" id="PIRSR605511-1"/>
    </source>
</evidence>
<comment type="cofactor">
    <cofactor evidence="3">
        <name>Zn(2+)</name>
        <dbReference type="ChEBI" id="CHEBI:29105"/>
    </cofactor>
    <text evidence="3">Binds 1 divalent metal cation per subunit.</text>
</comment>
<comment type="similarity">
    <text evidence="1">Belongs to the SMP-30/CGR1 family.</text>
</comment>
<accession>A0A917T9T1</accession>
<name>A0A917T9T1_9RHOB</name>
<comment type="caution">
    <text evidence="5">The sequence shown here is derived from an EMBL/GenBank/DDBJ whole genome shotgun (WGS) entry which is preliminary data.</text>
</comment>
<reference evidence="5" key="2">
    <citation type="submission" date="2020-09" db="EMBL/GenBank/DDBJ databases">
        <authorList>
            <person name="Sun Q."/>
            <person name="Zhou Y."/>
        </authorList>
    </citation>
    <scope>NUCLEOTIDE SEQUENCE</scope>
    <source>
        <strain evidence="5">CGMCC 1.6293</strain>
    </source>
</reference>
<feature type="binding site" evidence="3">
    <location>
        <position position="18"/>
    </location>
    <ligand>
        <name>a divalent metal cation</name>
        <dbReference type="ChEBI" id="CHEBI:60240"/>
    </ligand>
</feature>
<sequence length="290" mass="31625">MLDSRPEPITDVVSELGECPTWDARDGALWWVDSHAPCLYRLDAAGGVRRWDMPEEIGSFALCEDGRVLCALRNRLLLLDPATGAIEHFATTPNDAATCRLNDGKCDRQGRFWVGTFGTAPDAPDGALYRIDPDGRVVVAIRGFVNSNGLAFPVGTESFYHSDSRSRVVYRLTPSRAPDTYVRDVVFTTSSGEHPDGAAVDSEGHYWSALYGAGAVVRVSPDGREVARIAVPTVNPTMISFGGPDLRTLYITTARYMTRGDLDENDVLAGRLFAVRVATPGLPEPRFSNM</sequence>